<dbReference type="InterPro" id="IPR011032">
    <property type="entry name" value="GroES-like_sf"/>
</dbReference>
<dbReference type="PANTHER" id="PTHR43189:SF1">
    <property type="entry name" value="ZINC-TYPE ALCOHOL DEHYDROGENASE-LIKE PROTEIN C1198.01"/>
    <property type="match status" value="1"/>
</dbReference>
<evidence type="ECO:0000313" key="4">
    <source>
        <dbReference type="Proteomes" id="UP001302429"/>
    </source>
</evidence>
<dbReference type="KEGG" id="acoa:RB602_11745"/>
<name>A0AA97F5E6_9SPHN</name>
<dbReference type="NCBIfam" id="TIGR01202">
    <property type="entry name" value="bchC"/>
    <property type="match status" value="1"/>
</dbReference>
<dbReference type="Pfam" id="PF08240">
    <property type="entry name" value="ADH_N"/>
    <property type="match status" value="1"/>
</dbReference>
<reference evidence="3 4" key="1">
    <citation type="submission" date="2023-10" db="EMBL/GenBank/DDBJ databases">
        <title>Complete genome sequence of a Sphingomonadaceae bacterium.</title>
        <authorList>
            <person name="Yan C."/>
        </authorList>
    </citation>
    <scope>NUCLEOTIDE SEQUENCE [LARGE SCALE GENOMIC DNA]</scope>
    <source>
        <strain evidence="3 4">SCSIO 66989</strain>
    </source>
</reference>
<accession>A0AA97F5E6</accession>
<dbReference type="CDD" id="cd08255">
    <property type="entry name" value="2-desacetyl-2-hydroxyethyl_bacteriochlorophyllide_like"/>
    <property type="match status" value="1"/>
</dbReference>
<sequence length="311" mass="33349">MDTSAIIIDSPGALAVRKIALNEMGESDVLVDVHWSGISTGTEKLLWTGKMPNFPGMGYPLVPGYESVGRVIDAGPQAQERIGEWVFVPGANCYQDARGLFGGSASNVILPSARALPVSEKLGQEGILYALAATGLHAINRTEPPELIVGHGVLGRLIARLTIATGAPAPTVWEINPDRQDGAQGYNVVHPDEDERSDYSAICEVSGSNSVIEPLIQRLAKGGEITLAGFYDQPISFAFPPAFQREARLRVAAEWQPEDLATVNALIDTGALDLSGLITSVEPATNAKEAYPQAFENPECLKMVLDWRETE</sequence>
<dbReference type="PANTHER" id="PTHR43189">
    <property type="entry name" value="ZINC-TYPE ALCOHOL DEHYDROGENASE-LIKE PROTEIN C1198.01-RELATED"/>
    <property type="match status" value="1"/>
</dbReference>
<dbReference type="InterPro" id="IPR036291">
    <property type="entry name" value="NAD(P)-bd_dom_sf"/>
</dbReference>
<gene>
    <name evidence="3" type="primary">bchC</name>
    <name evidence="3" type="ORF">RB602_11745</name>
</gene>
<keyword evidence="1" id="KW-0560">Oxidoreductase</keyword>
<dbReference type="Gene3D" id="3.90.180.10">
    <property type="entry name" value="Medium-chain alcohol dehydrogenases, catalytic domain"/>
    <property type="match status" value="2"/>
</dbReference>
<dbReference type="AlphaFoldDB" id="A0AA97F5E6"/>
<dbReference type="RefSeq" id="WP_317080772.1">
    <property type="nucleotide sequence ID" value="NZ_CP136594.1"/>
</dbReference>
<dbReference type="SUPFAM" id="SSF50129">
    <property type="entry name" value="GroES-like"/>
    <property type="match status" value="1"/>
</dbReference>
<dbReference type="SUPFAM" id="SSF51735">
    <property type="entry name" value="NAD(P)-binding Rossmann-fold domains"/>
    <property type="match status" value="1"/>
</dbReference>
<evidence type="ECO:0000259" key="2">
    <source>
        <dbReference type="Pfam" id="PF08240"/>
    </source>
</evidence>
<dbReference type="Gene3D" id="3.40.50.720">
    <property type="entry name" value="NAD(P)-binding Rossmann-like Domain"/>
    <property type="match status" value="1"/>
</dbReference>
<dbReference type="GO" id="GO:0036354">
    <property type="term" value="F:bacteriochlorophyllide-a dehydrogenase activity"/>
    <property type="evidence" value="ECO:0007669"/>
    <property type="project" value="InterPro"/>
</dbReference>
<keyword evidence="4" id="KW-1185">Reference proteome</keyword>
<evidence type="ECO:0000313" key="3">
    <source>
        <dbReference type="EMBL" id="WOE74516.1"/>
    </source>
</evidence>
<organism evidence="3 4">
    <name type="scientific">Alterisphingorhabdus coralli</name>
    <dbReference type="NCBI Taxonomy" id="3071408"/>
    <lineage>
        <taxon>Bacteria</taxon>
        <taxon>Pseudomonadati</taxon>
        <taxon>Pseudomonadota</taxon>
        <taxon>Alphaproteobacteria</taxon>
        <taxon>Sphingomonadales</taxon>
        <taxon>Sphingomonadaceae</taxon>
        <taxon>Alterisphingorhabdus (ex Yan et al. 2024)</taxon>
    </lineage>
</organism>
<dbReference type="InterPro" id="IPR013154">
    <property type="entry name" value="ADH-like_N"/>
</dbReference>
<proteinExistence type="predicted"/>
<dbReference type="EMBL" id="CP136594">
    <property type="protein sequence ID" value="WOE74516.1"/>
    <property type="molecule type" value="Genomic_DNA"/>
</dbReference>
<protein>
    <submittedName>
        <fullName evidence="3">Chlorophyll synthesis pathway protein BchC</fullName>
    </submittedName>
</protein>
<dbReference type="Proteomes" id="UP001302429">
    <property type="component" value="Chromosome"/>
</dbReference>
<evidence type="ECO:0000256" key="1">
    <source>
        <dbReference type="ARBA" id="ARBA00023002"/>
    </source>
</evidence>
<feature type="domain" description="Alcohol dehydrogenase-like N-terminal" evidence="2">
    <location>
        <begin position="26"/>
        <end position="118"/>
    </location>
</feature>
<dbReference type="InterPro" id="IPR005903">
    <property type="entry name" value="BchC"/>
</dbReference>